<evidence type="ECO:0000313" key="2">
    <source>
        <dbReference type="Proteomes" id="UP000234323"/>
    </source>
</evidence>
<gene>
    <name evidence="1" type="ORF">RhiirA4_474017</name>
</gene>
<feature type="non-terminal residue" evidence="1">
    <location>
        <position position="1"/>
    </location>
</feature>
<name>A0A2I1H7U2_9GLOM</name>
<sequence length="50" mass="5606">FCKEEEGVKNEITFGVKYSNENEYKIIIRSLILGMLLSGKNSDIILGINA</sequence>
<proteinExistence type="predicted"/>
<accession>A0A2I1H7U2</accession>
<keyword evidence="2" id="KW-1185">Reference proteome</keyword>
<dbReference type="EMBL" id="LLXI01001726">
    <property type="protein sequence ID" value="PKY54925.1"/>
    <property type="molecule type" value="Genomic_DNA"/>
</dbReference>
<comment type="caution">
    <text evidence="1">The sequence shown here is derived from an EMBL/GenBank/DDBJ whole genome shotgun (WGS) entry which is preliminary data.</text>
</comment>
<protein>
    <submittedName>
        <fullName evidence="1">Uncharacterized protein</fullName>
    </submittedName>
</protein>
<dbReference type="AlphaFoldDB" id="A0A2I1H7U2"/>
<evidence type="ECO:0000313" key="1">
    <source>
        <dbReference type="EMBL" id="PKY54925.1"/>
    </source>
</evidence>
<dbReference type="Proteomes" id="UP000234323">
    <property type="component" value="Unassembled WGS sequence"/>
</dbReference>
<reference evidence="1 2" key="1">
    <citation type="submission" date="2015-10" db="EMBL/GenBank/DDBJ databases">
        <title>Genome analyses suggest a sexual origin of heterokaryosis in a supposedly ancient asexual fungus.</title>
        <authorList>
            <person name="Ropars J."/>
            <person name="Sedzielewska K."/>
            <person name="Noel J."/>
            <person name="Charron P."/>
            <person name="Farinelli L."/>
            <person name="Marton T."/>
            <person name="Kruger M."/>
            <person name="Pelin A."/>
            <person name="Brachmann A."/>
            <person name="Corradi N."/>
        </authorList>
    </citation>
    <scope>NUCLEOTIDE SEQUENCE [LARGE SCALE GENOMIC DNA]</scope>
    <source>
        <strain evidence="1 2">A4</strain>
    </source>
</reference>
<organism evidence="1 2">
    <name type="scientific">Rhizophagus irregularis</name>
    <dbReference type="NCBI Taxonomy" id="588596"/>
    <lineage>
        <taxon>Eukaryota</taxon>
        <taxon>Fungi</taxon>
        <taxon>Fungi incertae sedis</taxon>
        <taxon>Mucoromycota</taxon>
        <taxon>Glomeromycotina</taxon>
        <taxon>Glomeromycetes</taxon>
        <taxon>Glomerales</taxon>
        <taxon>Glomeraceae</taxon>
        <taxon>Rhizophagus</taxon>
    </lineage>
</organism>